<evidence type="ECO:0000313" key="2">
    <source>
        <dbReference type="Proteomes" id="UP000694892"/>
    </source>
</evidence>
<dbReference type="EMBL" id="CM004476">
    <property type="protein sequence ID" value="OCT77120.1"/>
    <property type="molecule type" value="Genomic_DNA"/>
</dbReference>
<protein>
    <submittedName>
        <fullName evidence="1">Uncharacterized protein</fullName>
    </submittedName>
</protein>
<dbReference type="Proteomes" id="UP000694892">
    <property type="component" value="Chromosome 6L"/>
</dbReference>
<gene>
    <name evidence="1" type="ORF">XELAEV_18032316mg</name>
</gene>
<evidence type="ECO:0000313" key="1">
    <source>
        <dbReference type="EMBL" id="OCT77120.1"/>
    </source>
</evidence>
<organism evidence="1 2">
    <name type="scientific">Xenopus laevis</name>
    <name type="common">African clawed frog</name>
    <dbReference type="NCBI Taxonomy" id="8355"/>
    <lineage>
        <taxon>Eukaryota</taxon>
        <taxon>Metazoa</taxon>
        <taxon>Chordata</taxon>
        <taxon>Craniata</taxon>
        <taxon>Vertebrata</taxon>
        <taxon>Euteleostomi</taxon>
        <taxon>Amphibia</taxon>
        <taxon>Batrachia</taxon>
        <taxon>Anura</taxon>
        <taxon>Pipoidea</taxon>
        <taxon>Pipidae</taxon>
        <taxon>Xenopodinae</taxon>
        <taxon>Xenopus</taxon>
        <taxon>Xenopus</taxon>
    </lineage>
</organism>
<accession>A0A974HGI6</accession>
<sequence>MSPCCSFYYPILSCLQQVPILLRQASPDLSLLISGRHAQNCLYCSQVGVPRPAPILLIQASLDLYPLVSGWCAQN</sequence>
<name>A0A974HGI6_XENLA</name>
<dbReference type="AlphaFoldDB" id="A0A974HGI6"/>
<proteinExistence type="predicted"/>
<reference evidence="2" key="1">
    <citation type="journal article" date="2016" name="Nature">
        <title>Genome evolution in the allotetraploid frog Xenopus laevis.</title>
        <authorList>
            <person name="Session A.M."/>
            <person name="Uno Y."/>
            <person name="Kwon T."/>
            <person name="Chapman J.A."/>
            <person name="Toyoda A."/>
            <person name="Takahashi S."/>
            <person name="Fukui A."/>
            <person name="Hikosaka A."/>
            <person name="Suzuki A."/>
            <person name="Kondo M."/>
            <person name="van Heeringen S.J."/>
            <person name="Quigley I."/>
            <person name="Heinz S."/>
            <person name="Ogino H."/>
            <person name="Ochi H."/>
            <person name="Hellsten U."/>
            <person name="Lyons J.B."/>
            <person name="Simakov O."/>
            <person name="Putnam N."/>
            <person name="Stites J."/>
            <person name="Kuroki Y."/>
            <person name="Tanaka T."/>
            <person name="Michiue T."/>
            <person name="Watanabe M."/>
            <person name="Bogdanovic O."/>
            <person name="Lister R."/>
            <person name="Georgiou G."/>
            <person name="Paranjpe S.S."/>
            <person name="van Kruijsbergen I."/>
            <person name="Shu S."/>
            <person name="Carlson J."/>
            <person name="Kinoshita T."/>
            <person name="Ohta Y."/>
            <person name="Mawaribuchi S."/>
            <person name="Jenkins J."/>
            <person name="Grimwood J."/>
            <person name="Schmutz J."/>
            <person name="Mitros T."/>
            <person name="Mozaffari S.V."/>
            <person name="Suzuki Y."/>
            <person name="Haramoto Y."/>
            <person name="Yamamoto T.S."/>
            <person name="Takagi C."/>
            <person name="Heald R."/>
            <person name="Miller K."/>
            <person name="Haudenschild C."/>
            <person name="Kitzman J."/>
            <person name="Nakayama T."/>
            <person name="Izutsu Y."/>
            <person name="Robert J."/>
            <person name="Fortriede J."/>
            <person name="Burns K."/>
            <person name="Lotay V."/>
            <person name="Karimi K."/>
            <person name="Yasuoka Y."/>
            <person name="Dichmann D.S."/>
            <person name="Flajnik M.F."/>
            <person name="Houston D.W."/>
            <person name="Shendure J."/>
            <person name="DuPasquier L."/>
            <person name="Vize P.D."/>
            <person name="Zorn A.M."/>
            <person name="Ito M."/>
            <person name="Marcotte E.M."/>
            <person name="Wallingford J.B."/>
            <person name="Ito Y."/>
            <person name="Asashima M."/>
            <person name="Ueno N."/>
            <person name="Matsuda Y."/>
            <person name="Veenstra G.J."/>
            <person name="Fujiyama A."/>
            <person name="Harland R.M."/>
            <person name="Taira M."/>
            <person name="Rokhsar D.S."/>
        </authorList>
    </citation>
    <scope>NUCLEOTIDE SEQUENCE [LARGE SCALE GENOMIC DNA]</scope>
    <source>
        <strain evidence="2">J</strain>
    </source>
</reference>